<keyword evidence="4" id="KW-1185">Reference proteome</keyword>
<feature type="transmembrane region" description="Helical" evidence="1">
    <location>
        <begin position="43"/>
        <end position="64"/>
    </location>
</feature>
<evidence type="ECO:0000256" key="1">
    <source>
        <dbReference type="SAM" id="Phobius"/>
    </source>
</evidence>
<sequence length="337" mass="37247">MRFDGIQIARAVAALSVLYFHSWTALVRFSADATYPLWPLARFGELGVDLFFGISGFVISMIAAKPGFRPLEFLVNRIFRIYPLWLLCLGTIAVLFAVWRGWQSSETLSYLLYSATLLPTHELPFYNIGWTLQHEITFYVLAAAIVPAFGLIGLLVVLVLSFVALGSAPWYLSNFAGFHLEFAAGILAYMLLPRLRWVGALLPIAAGVVGMCVLHFYLGHRGVAPALLLAIIGFANLNSDSSVSRFFVSMGDRSYSIYLLHPIVFWSFSSIVSLLIAKIPLWTAEPIRFTCMAIVIVAAGQTWVYVEQPTIRLGNRFAARLTRNAPTLTGASPSSAR</sequence>
<dbReference type="PANTHER" id="PTHR23028">
    <property type="entry name" value="ACETYLTRANSFERASE"/>
    <property type="match status" value="1"/>
</dbReference>
<keyword evidence="1" id="KW-0812">Transmembrane</keyword>
<feature type="domain" description="Acyltransferase 3" evidence="2">
    <location>
        <begin position="5"/>
        <end position="298"/>
    </location>
</feature>
<feature type="transmembrane region" description="Helical" evidence="1">
    <location>
        <begin position="171"/>
        <end position="192"/>
    </location>
</feature>
<dbReference type="InterPro" id="IPR050879">
    <property type="entry name" value="Acyltransferase_3"/>
</dbReference>
<name>A0ABR7U988_9BRAD</name>
<accession>A0ABR7U988</accession>
<dbReference type="GO" id="GO:0016746">
    <property type="term" value="F:acyltransferase activity"/>
    <property type="evidence" value="ECO:0007669"/>
    <property type="project" value="UniProtKB-KW"/>
</dbReference>
<keyword evidence="3" id="KW-0808">Transferase</keyword>
<feature type="transmembrane region" description="Helical" evidence="1">
    <location>
        <begin position="287"/>
        <end position="306"/>
    </location>
</feature>
<comment type="caution">
    <text evidence="3">The sequence shown here is derived from an EMBL/GenBank/DDBJ whole genome shotgun (WGS) entry which is preliminary data.</text>
</comment>
<organism evidence="3 4">
    <name type="scientific">Bradyrhizobium campsiandrae</name>
    <dbReference type="NCBI Taxonomy" id="1729892"/>
    <lineage>
        <taxon>Bacteria</taxon>
        <taxon>Pseudomonadati</taxon>
        <taxon>Pseudomonadota</taxon>
        <taxon>Alphaproteobacteria</taxon>
        <taxon>Hyphomicrobiales</taxon>
        <taxon>Nitrobacteraceae</taxon>
        <taxon>Bradyrhizobium</taxon>
    </lineage>
</organism>
<evidence type="ECO:0000313" key="3">
    <source>
        <dbReference type="EMBL" id="MBC9980160.1"/>
    </source>
</evidence>
<feature type="transmembrane region" description="Helical" evidence="1">
    <location>
        <begin position="84"/>
        <end position="102"/>
    </location>
</feature>
<feature type="transmembrane region" description="Helical" evidence="1">
    <location>
        <begin position="259"/>
        <end position="281"/>
    </location>
</feature>
<dbReference type="Pfam" id="PF01757">
    <property type="entry name" value="Acyl_transf_3"/>
    <property type="match status" value="1"/>
</dbReference>
<keyword evidence="1" id="KW-0472">Membrane</keyword>
<feature type="transmembrane region" description="Helical" evidence="1">
    <location>
        <begin position="12"/>
        <end position="31"/>
    </location>
</feature>
<dbReference type="EMBL" id="JAATTO010000024">
    <property type="protein sequence ID" value="MBC9980160.1"/>
    <property type="molecule type" value="Genomic_DNA"/>
</dbReference>
<dbReference type="PANTHER" id="PTHR23028:SF131">
    <property type="entry name" value="BLR2367 PROTEIN"/>
    <property type="match status" value="1"/>
</dbReference>
<keyword evidence="3" id="KW-0012">Acyltransferase</keyword>
<dbReference type="InterPro" id="IPR002656">
    <property type="entry name" value="Acyl_transf_3_dom"/>
</dbReference>
<reference evidence="3 4" key="1">
    <citation type="journal article" date="2020" name="Arch. Microbiol.">
        <title>Bradyrhizobium campsiandrae sp. nov., a nitrogen-fixing bacterial strain isolated from a native leguminous tree from the Amazon adapted to flooded conditions.</title>
        <authorList>
            <person name="Cabral Michel D."/>
            <person name="Martins da Costa E."/>
            <person name="Azarias Guimaraes A."/>
            <person name="Soares de Carvalho T."/>
            <person name="Santos de Castro Caputo P."/>
            <person name="Willems A."/>
            <person name="de Souza Moreira F.M."/>
        </authorList>
    </citation>
    <scope>NUCLEOTIDE SEQUENCE [LARGE SCALE GENOMIC DNA]</scope>
    <source>
        <strain evidence="4">INPA 384B</strain>
    </source>
</reference>
<gene>
    <name evidence="3" type="ORF">HA482_18315</name>
</gene>
<keyword evidence="1" id="KW-1133">Transmembrane helix</keyword>
<feature type="transmembrane region" description="Helical" evidence="1">
    <location>
        <begin position="199"/>
        <end position="217"/>
    </location>
</feature>
<evidence type="ECO:0000313" key="4">
    <source>
        <dbReference type="Proteomes" id="UP000639516"/>
    </source>
</evidence>
<protein>
    <submittedName>
        <fullName evidence="3">Acyltransferase</fullName>
    </submittedName>
</protein>
<proteinExistence type="predicted"/>
<dbReference type="RefSeq" id="WP_188096332.1">
    <property type="nucleotide sequence ID" value="NZ_JAANIH010000003.1"/>
</dbReference>
<dbReference type="Proteomes" id="UP000639516">
    <property type="component" value="Unassembled WGS sequence"/>
</dbReference>
<evidence type="ECO:0000259" key="2">
    <source>
        <dbReference type="Pfam" id="PF01757"/>
    </source>
</evidence>
<feature type="transmembrane region" description="Helical" evidence="1">
    <location>
        <begin position="138"/>
        <end position="165"/>
    </location>
</feature>